<dbReference type="SMART" id="SM00387">
    <property type="entry name" value="HATPase_c"/>
    <property type="match status" value="1"/>
</dbReference>
<evidence type="ECO:0000256" key="1">
    <source>
        <dbReference type="ARBA" id="ARBA00000085"/>
    </source>
</evidence>
<keyword evidence="5" id="KW-0808">Transferase</keyword>
<dbReference type="SUPFAM" id="SSF47384">
    <property type="entry name" value="Homodimeric domain of signal transducing histidine kinase"/>
    <property type="match status" value="1"/>
</dbReference>
<comment type="caution">
    <text evidence="10">The sequence shown here is derived from an EMBL/GenBank/DDBJ whole genome shotgun (WGS) entry which is preliminary data.</text>
</comment>
<comment type="catalytic activity">
    <reaction evidence="1">
        <text>ATP + protein L-histidine = ADP + protein N-phospho-L-histidine.</text>
        <dbReference type="EC" id="2.7.13.3"/>
    </reaction>
</comment>
<dbReference type="InterPro" id="IPR004358">
    <property type="entry name" value="Sig_transdc_His_kin-like_C"/>
</dbReference>
<keyword evidence="7" id="KW-0902">Two-component regulatory system</keyword>
<keyword evidence="11" id="KW-1185">Reference proteome</keyword>
<keyword evidence="4" id="KW-0597">Phosphoprotein</keyword>
<evidence type="ECO:0000256" key="8">
    <source>
        <dbReference type="SAM" id="Phobius"/>
    </source>
</evidence>
<keyword evidence="6" id="KW-0418">Kinase</keyword>
<dbReference type="EC" id="2.7.13.3" evidence="3"/>
<name>A0AAV5B1Q0_9ACTN</name>
<keyword evidence="8" id="KW-0812">Transmembrane</keyword>
<evidence type="ECO:0000256" key="2">
    <source>
        <dbReference type="ARBA" id="ARBA00004236"/>
    </source>
</evidence>
<dbReference type="RefSeq" id="WP_265590645.1">
    <property type="nucleotide sequence ID" value="NZ_BQKC01000001.1"/>
</dbReference>
<dbReference type="InterPro" id="IPR050736">
    <property type="entry name" value="Sensor_HK_Regulatory"/>
</dbReference>
<evidence type="ECO:0000256" key="4">
    <source>
        <dbReference type="ARBA" id="ARBA00022553"/>
    </source>
</evidence>
<dbReference type="PROSITE" id="PS50109">
    <property type="entry name" value="HIS_KIN"/>
    <property type="match status" value="1"/>
</dbReference>
<dbReference type="GO" id="GO:0005886">
    <property type="term" value="C:plasma membrane"/>
    <property type="evidence" value="ECO:0007669"/>
    <property type="project" value="UniProtKB-SubCell"/>
</dbReference>
<proteinExistence type="predicted"/>
<dbReference type="Gene3D" id="3.30.565.10">
    <property type="entry name" value="Histidine kinase-like ATPase, C-terminal domain"/>
    <property type="match status" value="1"/>
</dbReference>
<feature type="transmembrane region" description="Helical" evidence="8">
    <location>
        <begin position="14"/>
        <end position="37"/>
    </location>
</feature>
<comment type="subcellular location">
    <subcellularLocation>
        <location evidence="2">Cell membrane</location>
    </subcellularLocation>
</comment>
<evidence type="ECO:0000256" key="7">
    <source>
        <dbReference type="ARBA" id="ARBA00023012"/>
    </source>
</evidence>
<dbReference type="CDD" id="cd00082">
    <property type="entry name" value="HisKA"/>
    <property type="match status" value="1"/>
</dbReference>
<reference evidence="10" key="1">
    <citation type="journal article" date="2022" name="Int. J. Syst. Evol. Microbiol.">
        <title>Granulimonas faecalis gen. nov., sp. nov., and Leptogranulimonas caecicola gen. nov., sp. nov., novel lactate-producing Atopobiaceae bacteria isolated from mouse intestines, and an emended description of the family Atopobiaceae.</title>
        <authorList>
            <person name="Morinaga K."/>
            <person name="Kusada H."/>
            <person name="Sakamoto S."/>
            <person name="Murakami T."/>
            <person name="Toyoda A."/>
            <person name="Mori H."/>
            <person name="Meng X.Y."/>
            <person name="Takashino M."/>
            <person name="Murotomi K."/>
            <person name="Tamaki H."/>
        </authorList>
    </citation>
    <scope>NUCLEOTIDE SEQUENCE</scope>
    <source>
        <strain evidence="10">OPF53</strain>
    </source>
</reference>
<dbReference type="InterPro" id="IPR036890">
    <property type="entry name" value="HATPase_C_sf"/>
</dbReference>
<evidence type="ECO:0000256" key="5">
    <source>
        <dbReference type="ARBA" id="ARBA00022679"/>
    </source>
</evidence>
<evidence type="ECO:0000259" key="9">
    <source>
        <dbReference type="PROSITE" id="PS50109"/>
    </source>
</evidence>
<dbReference type="PRINTS" id="PR00344">
    <property type="entry name" value="BCTRLSENSOR"/>
</dbReference>
<dbReference type="InterPro" id="IPR005467">
    <property type="entry name" value="His_kinase_dom"/>
</dbReference>
<dbReference type="Gene3D" id="1.10.287.130">
    <property type="match status" value="1"/>
</dbReference>
<organism evidence="10 11">
    <name type="scientific">Granulimonas faecalis</name>
    <dbReference type="NCBI Taxonomy" id="2894155"/>
    <lineage>
        <taxon>Bacteria</taxon>
        <taxon>Bacillati</taxon>
        <taxon>Actinomycetota</taxon>
        <taxon>Coriobacteriia</taxon>
        <taxon>Coriobacteriales</taxon>
        <taxon>Kribbibacteriaceae</taxon>
        <taxon>Granulimonas</taxon>
    </lineage>
</organism>
<dbReference type="InterPro" id="IPR003594">
    <property type="entry name" value="HATPase_dom"/>
</dbReference>
<dbReference type="PANTHER" id="PTHR43711:SF1">
    <property type="entry name" value="HISTIDINE KINASE 1"/>
    <property type="match status" value="1"/>
</dbReference>
<dbReference type="GO" id="GO:0000155">
    <property type="term" value="F:phosphorelay sensor kinase activity"/>
    <property type="evidence" value="ECO:0007669"/>
    <property type="project" value="InterPro"/>
</dbReference>
<dbReference type="AlphaFoldDB" id="A0AAV5B1Q0"/>
<dbReference type="InterPro" id="IPR036097">
    <property type="entry name" value="HisK_dim/P_sf"/>
</dbReference>
<dbReference type="InterPro" id="IPR003661">
    <property type="entry name" value="HisK_dim/P_dom"/>
</dbReference>
<evidence type="ECO:0000313" key="10">
    <source>
        <dbReference type="EMBL" id="GJM54998.1"/>
    </source>
</evidence>
<evidence type="ECO:0000313" key="11">
    <source>
        <dbReference type="Proteomes" id="UP001055025"/>
    </source>
</evidence>
<dbReference type="SUPFAM" id="SSF55874">
    <property type="entry name" value="ATPase domain of HSP90 chaperone/DNA topoisomerase II/histidine kinase"/>
    <property type="match status" value="1"/>
</dbReference>
<evidence type="ECO:0000256" key="3">
    <source>
        <dbReference type="ARBA" id="ARBA00012438"/>
    </source>
</evidence>
<gene>
    <name evidence="10" type="ORF">ATOP_06530</name>
</gene>
<dbReference type="Proteomes" id="UP001055025">
    <property type="component" value="Unassembled WGS sequence"/>
</dbReference>
<protein>
    <recommendedName>
        <fullName evidence="3">histidine kinase</fullName>
        <ecNumber evidence="3">2.7.13.3</ecNumber>
    </recommendedName>
</protein>
<dbReference type="PANTHER" id="PTHR43711">
    <property type="entry name" value="TWO-COMPONENT HISTIDINE KINASE"/>
    <property type="match status" value="1"/>
</dbReference>
<keyword evidence="8" id="KW-1133">Transmembrane helix</keyword>
<accession>A0AAV5B1Q0</accession>
<dbReference type="Pfam" id="PF00512">
    <property type="entry name" value="HisKA"/>
    <property type="match status" value="1"/>
</dbReference>
<dbReference type="SMART" id="SM00388">
    <property type="entry name" value="HisKA"/>
    <property type="match status" value="1"/>
</dbReference>
<keyword evidence="8" id="KW-0472">Membrane</keyword>
<feature type="transmembrane region" description="Helical" evidence="8">
    <location>
        <begin position="148"/>
        <end position="168"/>
    </location>
</feature>
<dbReference type="EMBL" id="BQKC01000001">
    <property type="protein sequence ID" value="GJM54998.1"/>
    <property type="molecule type" value="Genomic_DNA"/>
</dbReference>
<feature type="domain" description="Histidine kinase" evidence="9">
    <location>
        <begin position="188"/>
        <end position="392"/>
    </location>
</feature>
<dbReference type="Pfam" id="PF02518">
    <property type="entry name" value="HATPase_c"/>
    <property type="match status" value="1"/>
</dbReference>
<evidence type="ECO:0000256" key="6">
    <source>
        <dbReference type="ARBA" id="ARBA00022777"/>
    </source>
</evidence>
<sequence>MTVPSNHPGLLNRAGMVLGVVVALIPFLFVAAQWCMLQDLARRALSSGNIGFFHNGPVAPEVWLISLDPSLQPSSKPEGYVGVLSADLLEHVRSEAHRLEPGEMSSYVRGDECFFFTPEKSANPSETDYKPAGVLVADASVAWALARFSGGVIAFLCFGVDVLLWMGVRYMKSQLQRAELAKRDFFANASHELKTPLMVIGAHIDAVRAQHESFDDAAAGIDRELSRSERLVGDILLLSKADAGMVDVSIASFDVRETLFDVVRSLGPEARSRGIELSPVNPTPLVLGSDEDKVATILFNAAVNALRHAASVVRVGMTVQEEQIELFVENDGAALGNQEREHLFDRFYSCDAGGTGIGMALAADYAERLGAKLTADSSKGGTRVSLWLPRTWASEHLRAP</sequence>